<dbReference type="Pfam" id="PF22725">
    <property type="entry name" value="GFO_IDH_MocA_C3"/>
    <property type="match status" value="1"/>
</dbReference>
<dbReference type="InterPro" id="IPR000683">
    <property type="entry name" value="Gfo/Idh/MocA-like_OxRdtase_N"/>
</dbReference>
<comment type="similarity">
    <text evidence="1">Belongs to the Gfo/Idh/MocA family.</text>
</comment>
<dbReference type="OrthoDB" id="6183734at2"/>
<reference evidence="5 6" key="1">
    <citation type="submission" date="2019-02" db="EMBL/GenBank/DDBJ databases">
        <title>Deep-cultivation of Planctomycetes and their phenomic and genomic characterization uncovers novel biology.</title>
        <authorList>
            <person name="Wiegand S."/>
            <person name="Jogler M."/>
            <person name="Boedeker C."/>
            <person name="Pinto D."/>
            <person name="Vollmers J."/>
            <person name="Rivas-Marin E."/>
            <person name="Kohn T."/>
            <person name="Peeters S.H."/>
            <person name="Heuer A."/>
            <person name="Rast P."/>
            <person name="Oberbeckmann S."/>
            <person name="Bunk B."/>
            <person name="Jeske O."/>
            <person name="Meyerdierks A."/>
            <person name="Storesund J.E."/>
            <person name="Kallscheuer N."/>
            <person name="Luecker S."/>
            <person name="Lage O.M."/>
            <person name="Pohl T."/>
            <person name="Merkel B.J."/>
            <person name="Hornburger P."/>
            <person name="Mueller R.-W."/>
            <person name="Bruemmer F."/>
            <person name="Labrenz M."/>
            <person name="Spormann A.M."/>
            <person name="Op Den Camp H."/>
            <person name="Overmann J."/>
            <person name="Amann R."/>
            <person name="Jetten M.S.M."/>
            <person name="Mascher T."/>
            <person name="Medema M.H."/>
            <person name="Devos D.P."/>
            <person name="Kaster A.-K."/>
            <person name="Ovreas L."/>
            <person name="Rohde M."/>
            <person name="Galperin M.Y."/>
            <person name="Jogler C."/>
        </authorList>
    </citation>
    <scope>NUCLEOTIDE SEQUENCE [LARGE SCALE GENOMIC DNA]</scope>
    <source>
        <strain evidence="5 6">CA54</strain>
    </source>
</reference>
<keyword evidence="2 5" id="KW-0560">Oxidoreductase</keyword>
<dbReference type="AlphaFoldDB" id="A0A5C6BT66"/>
<sequence>MELQPELEYEIPLDDGLDQWGIGVVGSGFIISDCHLPAYRDAGFRVLGISSLREARAREVAAQRTIPRVFANLRAMLDDSDIRVIDIGVPPQHQPDIIREIVEHGRHVRGILAQKPLAMSYAAAREMVQMCADAGITLAVNQNMRHDQSVRACQDLLDRKLLGDPVLGTINMRAIPHWMPWSEQLDSLSTYVMSIHHLDTFRYWFGDPTRVMASTRTDPRTQFSHTDGINLYILEFPSGCRASSWDDVWTGPAREGSAADIGISWRVEGTKGLARGTIGWPSYPERTPSTLDYTTTAAEEWICPRWDKVWFPDAFRGTMGELLMALTHDIEPSISGQDNLKTMALVEATFAAARDHRVVELAEILET</sequence>
<dbReference type="Gene3D" id="3.40.50.720">
    <property type="entry name" value="NAD(P)-binding Rossmann-like Domain"/>
    <property type="match status" value="1"/>
</dbReference>
<keyword evidence="6" id="KW-1185">Reference proteome</keyword>
<dbReference type="GO" id="GO:0033712">
    <property type="term" value="F:1,5-anhydro-D-fructose reductase (1,5-anhydro-D-mannitol-forming) activity"/>
    <property type="evidence" value="ECO:0007669"/>
    <property type="project" value="UniProtKB-EC"/>
</dbReference>
<feature type="domain" description="GFO/IDH/MocA-like oxidoreductase" evidence="4">
    <location>
        <begin position="151"/>
        <end position="273"/>
    </location>
</feature>
<dbReference type="Proteomes" id="UP000320735">
    <property type="component" value="Unassembled WGS sequence"/>
</dbReference>
<dbReference type="PANTHER" id="PTHR43708">
    <property type="entry name" value="CONSERVED EXPRESSED OXIDOREDUCTASE (EUROFUNG)"/>
    <property type="match status" value="1"/>
</dbReference>
<dbReference type="InterPro" id="IPR036291">
    <property type="entry name" value="NAD(P)-bd_dom_sf"/>
</dbReference>
<dbReference type="Pfam" id="PF01408">
    <property type="entry name" value="GFO_IDH_MocA"/>
    <property type="match status" value="1"/>
</dbReference>
<evidence type="ECO:0000313" key="6">
    <source>
        <dbReference type="Proteomes" id="UP000320735"/>
    </source>
</evidence>
<dbReference type="InterPro" id="IPR055170">
    <property type="entry name" value="GFO_IDH_MocA-like_dom"/>
</dbReference>
<dbReference type="InterPro" id="IPR051317">
    <property type="entry name" value="Gfo/Idh/MocA_oxidoreduct"/>
</dbReference>
<feature type="domain" description="Gfo/Idh/MocA-like oxidoreductase N-terminal" evidence="3">
    <location>
        <begin position="22"/>
        <end position="141"/>
    </location>
</feature>
<evidence type="ECO:0000256" key="1">
    <source>
        <dbReference type="ARBA" id="ARBA00010928"/>
    </source>
</evidence>
<comment type="caution">
    <text evidence="5">The sequence shown here is derived from an EMBL/GenBank/DDBJ whole genome shotgun (WGS) entry which is preliminary data.</text>
</comment>
<evidence type="ECO:0000256" key="2">
    <source>
        <dbReference type="ARBA" id="ARBA00023002"/>
    </source>
</evidence>
<dbReference type="SUPFAM" id="SSF51735">
    <property type="entry name" value="NAD(P)-binding Rossmann-fold domains"/>
    <property type="match status" value="1"/>
</dbReference>
<dbReference type="EC" id="1.1.1.292" evidence="5"/>
<organism evidence="5 6">
    <name type="scientific">Symmachiella macrocystis</name>
    <dbReference type="NCBI Taxonomy" id="2527985"/>
    <lineage>
        <taxon>Bacteria</taxon>
        <taxon>Pseudomonadati</taxon>
        <taxon>Planctomycetota</taxon>
        <taxon>Planctomycetia</taxon>
        <taxon>Planctomycetales</taxon>
        <taxon>Planctomycetaceae</taxon>
        <taxon>Symmachiella</taxon>
    </lineage>
</organism>
<name>A0A5C6BT66_9PLAN</name>
<dbReference type="GO" id="GO:0000166">
    <property type="term" value="F:nucleotide binding"/>
    <property type="evidence" value="ECO:0007669"/>
    <property type="project" value="InterPro"/>
</dbReference>
<dbReference type="Gene3D" id="3.30.360.10">
    <property type="entry name" value="Dihydrodipicolinate Reductase, domain 2"/>
    <property type="match status" value="1"/>
</dbReference>
<dbReference type="PANTHER" id="PTHR43708:SF5">
    <property type="entry name" value="CONSERVED EXPRESSED OXIDOREDUCTASE (EUROFUNG)-RELATED"/>
    <property type="match status" value="1"/>
</dbReference>
<gene>
    <name evidence="5" type="primary">afr_3</name>
    <name evidence="5" type="ORF">CA54_37770</name>
</gene>
<proteinExistence type="inferred from homology"/>
<evidence type="ECO:0000259" key="4">
    <source>
        <dbReference type="Pfam" id="PF22725"/>
    </source>
</evidence>
<evidence type="ECO:0000313" key="5">
    <source>
        <dbReference type="EMBL" id="TWU14907.1"/>
    </source>
</evidence>
<evidence type="ECO:0000259" key="3">
    <source>
        <dbReference type="Pfam" id="PF01408"/>
    </source>
</evidence>
<dbReference type="EMBL" id="SJPP01000001">
    <property type="protein sequence ID" value="TWU14907.1"/>
    <property type="molecule type" value="Genomic_DNA"/>
</dbReference>
<accession>A0A5C6BT66</accession>
<dbReference type="RefSeq" id="WP_146372160.1">
    <property type="nucleotide sequence ID" value="NZ_SJPP01000001.1"/>
</dbReference>
<dbReference type="SUPFAM" id="SSF55347">
    <property type="entry name" value="Glyceraldehyde-3-phosphate dehydrogenase-like, C-terminal domain"/>
    <property type="match status" value="1"/>
</dbReference>
<protein>
    <submittedName>
        <fullName evidence="5">1,5-anhydro-D-fructose reductase</fullName>
        <ecNumber evidence="5">1.1.1.292</ecNumber>
    </submittedName>
</protein>